<keyword evidence="5 6" id="KW-0472">Membrane</keyword>
<evidence type="ECO:0000256" key="6">
    <source>
        <dbReference type="SAM" id="Phobius"/>
    </source>
</evidence>
<evidence type="ECO:0000256" key="3">
    <source>
        <dbReference type="ARBA" id="ARBA00022692"/>
    </source>
</evidence>
<reference evidence="7 8" key="1">
    <citation type="submission" date="2020-08" db="EMBL/GenBank/DDBJ databases">
        <title>Sequencing the genomes of 1000 actinobacteria strains.</title>
        <authorList>
            <person name="Klenk H.-P."/>
        </authorList>
    </citation>
    <scope>NUCLEOTIDE SEQUENCE [LARGE SCALE GENOMIC DNA]</scope>
    <source>
        <strain evidence="7 8">DSM 43149</strain>
    </source>
</reference>
<feature type="transmembrane region" description="Helical" evidence="6">
    <location>
        <begin position="86"/>
        <end position="107"/>
    </location>
</feature>
<dbReference type="GO" id="GO:0022857">
    <property type="term" value="F:transmembrane transporter activity"/>
    <property type="evidence" value="ECO:0007669"/>
    <property type="project" value="InterPro"/>
</dbReference>
<comment type="subcellular location">
    <subcellularLocation>
        <location evidence="1">Cell membrane</location>
        <topology evidence="1">Multi-pass membrane protein</topology>
    </subcellularLocation>
</comment>
<dbReference type="InterPro" id="IPR036259">
    <property type="entry name" value="MFS_trans_sf"/>
</dbReference>
<dbReference type="SUPFAM" id="SSF103473">
    <property type="entry name" value="MFS general substrate transporter"/>
    <property type="match status" value="1"/>
</dbReference>
<name>A0A7W7I1M1_9ACTN</name>
<keyword evidence="3 6" id="KW-0812">Transmembrane</keyword>
<feature type="transmembrane region" description="Helical" evidence="6">
    <location>
        <begin position="113"/>
        <end position="135"/>
    </location>
</feature>
<dbReference type="GO" id="GO:0005886">
    <property type="term" value="C:plasma membrane"/>
    <property type="evidence" value="ECO:0007669"/>
    <property type="project" value="UniProtKB-SubCell"/>
</dbReference>
<evidence type="ECO:0000256" key="2">
    <source>
        <dbReference type="ARBA" id="ARBA00022475"/>
    </source>
</evidence>
<dbReference type="Pfam" id="PF07690">
    <property type="entry name" value="MFS_1"/>
    <property type="match status" value="1"/>
</dbReference>
<dbReference type="InterPro" id="IPR011701">
    <property type="entry name" value="MFS"/>
</dbReference>
<feature type="transmembrane region" description="Helical" evidence="6">
    <location>
        <begin position="292"/>
        <end position="309"/>
    </location>
</feature>
<feature type="transmembrane region" description="Helical" evidence="6">
    <location>
        <begin position="147"/>
        <end position="169"/>
    </location>
</feature>
<dbReference type="PANTHER" id="PTHR23513">
    <property type="entry name" value="INTEGRAL MEMBRANE EFFLUX PROTEIN-RELATED"/>
    <property type="match status" value="1"/>
</dbReference>
<dbReference type="Proteomes" id="UP000578112">
    <property type="component" value="Unassembled WGS sequence"/>
</dbReference>
<feature type="transmembrane region" description="Helical" evidence="6">
    <location>
        <begin position="175"/>
        <end position="194"/>
    </location>
</feature>
<protein>
    <submittedName>
        <fullName evidence="7">Na+/melibiose symporter-like transporter</fullName>
    </submittedName>
</protein>
<keyword evidence="2" id="KW-1003">Cell membrane</keyword>
<dbReference type="Gene3D" id="1.20.1250.20">
    <property type="entry name" value="MFS general substrate transporter like domains"/>
    <property type="match status" value="1"/>
</dbReference>
<feature type="transmembrane region" description="Helical" evidence="6">
    <location>
        <begin position="315"/>
        <end position="336"/>
    </location>
</feature>
<feature type="transmembrane region" description="Helical" evidence="6">
    <location>
        <begin position="357"/>
        <end position="379"/>
    </location>
</feature>
<dbReference type="EMBL" id="JACHNH010000001">
    <property type="protein sequence ID" value="MBB4764772.1"/>
    <property type="molecule type" value="Genomic_DNA"/>
</dbReference>
<evidence type="ECO:0000313" key="8">
    <source>
        <dbReference type="Proteomes" id="UP000578112"/>
    </source>
</evidence>
<feature type="transmembrane region" description="Helical" evidence="6">
    <location>
        <begin position="385"/>
        <end position="402"/>
    </location>
</feature>
<evidence type="ECO:0000256" key="4">
    <source>
        <dbReference type="ARBA" id="ARBA00022989"/>
    </source>
</evidence>
<feature type="transmembrane region" description="Helical" evidence="6">
    <location>
        <begin position="58"/>
        <end position="74"/>
    </location>
</feature>
<keyword evidence="8" id="KW-1185">Reference proteome</keyword>
<keyword evidence="4 6" id="KW-1133">Transmembrane helix</keyword>
<sequence>MAEAVPGALRNPDFRKFWIGETVSLFGSEVTRFVLPLVAVLTLGASAFEVGVLNALRYVPIVIVSLFAGIWLDRRRRLPVLIGSNVVRAACIGLVPLLATLGGLTMWTLGAVALVLGTFTVIFDVGSLSLVPNLVDRPQLPDANGRLQTSFSAAMIVGPGVGGFLVTAMGAPLTLSVNAASYAFSVVMLLLLTVREPEPQAAADRPTVRASIAEGLHAVFGNRVLRNLLSQSATFNLAQNAMMTVFVIYTVRYLGLTAGELGLVLGIGSLGALAGGLLATRITRAVGYGRSLRLATIVAGLAPLTFLLARGSDVVSVALLTGAYGTAGFMLMIYNINTVSLRQVVTPNRLLARMNASYRMVLFGTIPLGALLGGSLAQYLGLRPAMVITVVLLTAPIAWTFFSPVFRLPTLPSGPDDPLVAPAPAEPTPVPAA</sequence>
<feature type="transmembrane region" description="Helical" evidence="6">
    <location>
        <begin position="261"/>
        <end position="280"/>
    </location>
</feature>
<dbReference type="CDD" id="cd06173">
    <property type="entry name" value="MFS_MefA_like"/>
    <property type="match status" value="1"/>
</dbReference>
<evidence type="ECO:0000256" key="5">
    <source>
        <dbReference type="ARBA" id="ARBA00023136"/>
    </source>
</evidence>
<accession>A0A7W7I1M1</accession>
<dbReference type="RefSeq" id="WP_184995925.1">
    <property type="nucleotide sequence ID" value="NZ_BOMK01000003.1"/>
</dbReference>
<evidence type="ECO:0000256" key="1">
    <source>
        <dbReference type="ARBA" id="ARBA00004651"/>
    </source>
</evidence>
<organism evidence="7 8">
    <name type="scientific">Actinoplanes digitatis</name>
    <dbReference type="NCBI Taxonomy" id="1868"/>
    <lineage>
        <taxon>Bacteria</taxon>
        <taxon>Bacillati</taxon>
        <taxon>Actinomycetota</taxon>
        <taxon>Actinomycetes</taxon>
        <taxon>Micromonosporales</taxon>
        <taxon>Micromonosporaceae</taxon>
        <taxon>Actinoplanes</taxon>
    </lineage>
</organism>
<evidence type="ECO:0000313" key="7">
    <source>
        <dbReference type="EMBL" id="MBB4764772.1"/>
    </source>
</evidence>
<dbReference type="PANTHER" id="PTHR23513:SF6">
    <property type="entry name" value="MAJOR FACILITATOR SUPERFAMILY ASSOCIATED DOMAIN-CONTAINING PROTEIN"/>
    <property type="match status" value="1"/>
</dbReference>
<feature type="transmembrane region" description="Helical" evidence="6">
    <location>
        <begin position="233"/>
        <end position="255"/>
    </location>
</feature>
<dbReference type="AlphaFoldDB" id="A0A7W7I1M1"/>
<comment type="caution">
    <text evidence="7">The sequence shown here is derived from an EMBL/GenBank/DDBJ whole genome shotgun (WGS) entry which is preliminary data.</text>
</comment>
<gene>
    <name evidence="7" type="ORF">BJ971_005328</name>
</gene>
<proteinExistence type="predicted"/>